<proteinExistence type="predicted"/>
<evidence type="ECO:0000313" key="3">
    <source>
        <dbReference type="Proteomes" id="UP001485043"/>
    </source>
</evidence>
<feature type="region of interest" description="Disordered" evidence="1">
    <location>
        <begin position="150"/>
        <end position="331"/>
    </location>
</feature>
<comment type="caution">
    <text evidence="2">The sequence shown here is derived from an EMBL/GenBank/DDBJ whole genome shotgun (WGS) entry which is preliminary data.</text>
</comment>
<dbReference type="AlphaFoldDB" id="A0AAW1S8R9"/>
<feature type="compositionally biased region" description="Polar residues" evidence="1">
    <location>
        <begin position="60"/>
        <end position="76"/>
    </location>
</feature>
<evidence type="ECO:0000313" key="2">
    <source>
        <dbReference type="EMBL" id="KAK9842180.1"/>
    </source>
</evidence>
<feature type="compositionally biased region" description="Low complexity" evidence="1">
    <location>
        <begin position="195"/>
        <end position="215"/>
    </location>
</feature>
<accession>A0AAW1S8R9</accession>
<name>A0AAW1S8R9_9CHLO</name>
<feature type="compositionally biased region" description="Polar residues" evidence="1">
    <location>
        <begin position="150"/>
        <end position="165"/>
    </location>
</feature>
<dbReference type="EMBL" id="JALJOV010001729">
    <property type="protein sequence ID" value="KAK9842180.1"/>
    <property type="molecule type" value="Genomic_DNA"/>
</dbReference>
<protein>
    <submittedName>
        <fullName evidence="2">Uncharacterized protein</fullName>
    </submittedName>
</protein>
<dbReference type="Proteomes" id="UP001485043">
    <property type="component" value="Unassembled WGS sequence"/>
</dbReference>
<organism evidence="2 3">
    <name type="scientific">Apatococcus fuscideae</name>
    <dbReference type="NCBI Taxonomy" id="2026836"/>
    <lineage>
        <taxon>Eukaryota</taxon>
        <taxon>Viridiplantae</taxon>
        <taxon>Chlorophyta</taxon>
        <taxon>core chlorophytes</taxon>
        <taxon>Trebouxiophyceae</taxon>
        <taxon>Chlorellales</taxon>
        <taxon>Chlorellaceae</taxon>
        <taxon>Apatococcus</taxon>
    </lineage>
</organism>
<evidence type="ECO:0000256" key="1">
    <source>
        <dbReference type="SAM" id="MobiDB-lite"/>
    </source>
</evidence>
<gene>
    <name evidence="2" type="ORF">WJX84_010962</name>
</gene>
<sequence length="362" mass="38357">MKWHDGNVWTANLEVGTLAAIEVVCAWDLPAPVEVAFNLDPQAPTIPPDNGSADVPPAVDNSSSQDTISKGSSEQPPQAALIELVGRPEGIFFCEQDPGWEALTEAQHQEGTAISGPAALSLHMQELVQQAAPASISAETLNHVHDTASLEETPQTGLSKIQSGQEAAPAGAPEKEQQADESPEQQAVPSKQAPEEQQQQQPQQIQPGVQVIEQPGSTGELPTYLFSFDEHQDMQPFVETESEDEMDISAARESDNNPEGTQPAAVADPPPTSHDDLQLAQQRASLPPVKPHLPKSSRSRSAPQPQAALDARGASAPRPVKRSKPAAEEALMSATDQLAASIMEAQVCADSAHGSDANLGRH</sequence>
<reference evidence="2 3" key="1">
    <citation type="journal article" date="2024" name="Nat. Commun.">
        <title>Phylogenomics reveals the evolutionary origins of lichenization in chlorophyte algae.</title>
        <authorList>
            <person name="Puginier C."/>
            <person name="Libourel C."/>
            <person name="Otte J."/>
            <person name="Skaloud P."/>
            <person name="Haon M."/>
            <person name="Grisel S."/>
            <person name="Petersen M."/>
            <person name="Berrin J.G."/>
            <person name="Delaux P.M."/>
            <person name="Dal Grande F."/>
            <person name="Keller J."/>
        </authorList>
    </citation>
    <scope>NUCLEOTIDE SEQUENCE [LARGE SCALE GENOMIC DNA]</scope>
    <source>
        <strain evidence="2 3">SAG 2523</strain>
    </source>
</reference>
<feature type="region of interest" description="Disordered" evidence="1">
    <location>
        <begin position="43"/>
        <end position="76"/>
    </location>
</feature>
<keyword evidence="3" id="KW-1185">Reference proteome</keyword>